<dbReference type="Proteomes" id="UP000230886">
    <property type="component" value="Unassembled WGS sequence"/>
</dbReference>
<accession>A0A2A5IWP4</accession>
<gene>
    <name evidence="1" type="ORF">CHR55_33605</name>
</gene>
<name>A0A2A5IWP4_RHOSG</name>
<dbReference type="AlphaFoldDB" id="A0A2A5IWP4"/>
<reference evidence="1 2" key="1">
    <citation type="submission" date="2017-07" db="EMBL/GenBank/DDBJ databases">
        <title>Draft sequence of Rhodococcus enclensis 23b-28.</title>
        <authorList>
            <person name="Besaury L."/>
            <person name="Sancelme M."/>
            <person name="Amato P."/>
            <person name="Lallement A."/>
            <person name="Delort A.-M."/>
        </authorList>
    </citation>
    <scope>NUCLEOTIDE SEQUENCE [LARGE SCALE GENOMIC DNA]</scope>
    <source>
        <strain evidence="1 2">23b-28</strain>
    </source>
</reference>
<organism evidence="1 2">
    <name type="scientific">Rhodococcus qingshengii</name>
    <dbReference type="NCBI Taxonomy" id="334542"/>
    <lineage>
        <taxon>Bacteria</taxon>
        <taxon>Bacillati</taxon>
        <taxon>Actinomycetota</taxon>
        <taxon>Actinomycetes</taxon>
        <taxon>Mycobacteriales</taxon>
        <taxon>Nocardiaceae</taxon>
        <taxon>Rhodococcus</taxon>
        <taxon>Rhodococcus erythropolis group</taxon>
    </lineage>
</organism>
<evidence type="ECO:0000313" key="1">
    <source>
        <dbReference type="EMBL" id="PCK21730.1"/>
    </source>
</evidence>
<sequence>MDRFTNWYNHEHRRTGISLHTPADVHFGLAPGKAADRRSVLVAAREQHPHRLGTTAVPKILDLPDSWINRPAAESKSAEDSETAAA</sequence>
<evidence type="ECO:0008006" key="3">
    <source>
        <dbReference type="Google" id="ProtNLM"/>
    </source>
</evidence>
<evidence type="ECO:0000313" key="2">
    <source>
        <dbReference type="Proteomes" id="UP000230886"/>
    </source>
</evidence>
<protein>
    <recommendedName>
        <fullName evidence="3">Transposase</fullName>
    </recommendedName>
</protein>
<comment type="caution">
    <text evidence="1">The sequence shown here is derived from an EMBL/GenBank/DDBJ whole genome shotgun (WGS) entry which is preliminary data.</text>
</comment>
<proteinExistence type="predicted"/>
<dbReference type="EMBL" id="NOVD01000097">
    <property type="protein sequence ID" value="PCK21730.1"/>
    <property type="molecule type" value="Genomic_DNA"/>
</dbReference>